<keyword evidence="2" id="KW-1185">Reference proteome</keyword>
<dbReference type="Proteomes" id="UP001623290">
    <property type="component" value="Chromosome"/>
</dbReference>
<proteinExistence type="predicted"/>
<evidence type="ECO:0000313" key="1">
    <source>
        <dbReference type="EMBL" id="WRY33455.1"/>
    </source>
</evidence>
<organism evidence="1 2">
    <name type="scientific">Thioclava litoralis</name>
    <dbReference type="NCBI Taxonomy" id="3076557"/>
    <lineage>
        <taxon>Bacteria</taxon>
        <taxon>Pseudomonadati</taxon>
        <taxon>Pseudomonadota</taxon>
        <taxon>Alphaproteobacteria</taxon>
        <taxon>Rhodobacterales</taxon>
        <taxon>Paracoccaceae</taxon>
        <taxon>Thioclava</taxon>
    </lineage>
</organism>
<reference evidence="1 2" key="1">
    <citation type="submission" date="2023-09" db="EMBL/GenBank/DDBJ databases">
        <title>Thioclava shenzhenensis sp. nov., a multidrug resistant bacteria-antagonizing species isolated from coastal seawater.</title>
        <authorList>
            <person name="Long M."/>
        </authorList>
    </citation>
    <scope>NUCLEOTIDE SEQUENCE [LARGE SCALE GENOMIC DNA]</scope>
    <source>
        <strain evidence="1 2">FTW29</strain>
    </source>
</reference>
<protein>
    <submittedName>
        <fullName evidence="1">Uncharacterized protein</fullName>
    </submittedName>
</protein>
<dbReference type="RefSeq" id="WP_406720720.1">
    <property type="nucleotide sequence ID" value="NZ_CP135443.1"/>
</dbReference>
<accession>A0ABZ1DXE8</accession>
<evidence type="ECO:0000313" key="2">
    <source>
        <dbReference type="Proteomes" id="UP001623290"/>
    </source>
</evidence>
<sequence length="91" mass="10037">MGRPLGLPDLDAGAYLVEAMIRLDPVRSTGLDLRATDWPELCAFMQATGRISEGWEAELLFDMCAGYFEARQAGEDPLALGDFEIEIINET</sequence>
<gene>
    <name evidence="1" type="ORF">RPE78_12335</name>
</gene>
<dbReference type="EMBL" id="CP135443">
    <property type="protein sequence ID" value="WRY33455.1"/>
    <property type="molecule type" value="Genomic_DNA"/>
</dbReference>
<name>A0ABZ1DXE8_9RHOB</name>